<feature type="region of interest" description="Disordered" evidence="1">
    <location>
        <begin position="1"/>
        <end position="74"/>
    </location>
</feature>
<feature type="compositionally biased region" description="Low complexity" evidence="1">
    <location>
        <begin position="57"/>
        <end position="68"/>
    </location>
</feature>
<feature type="compositionally biased region" description="Polar residues" evidence="1">
    <location>
        <begin position="14"/>
        <end position="30"/>
    </location>
</feature>
<evidence type="ECO:0000313" key="3">
    <source>
        <dbReference type="EMBL" id="ACS66087.1"/>
    </source>
</evidence>
<sequence>MYSSRASKEAADTYTASKAGPSTDSTSRSSGYGTAGAPGTAYANSSQGYSNGPSYTPPVAQAPTTTVTNNYSNPGGNSALTNMALGYMIGHSTSQHDTVVVQQPAPAQSSQLSQASPQNGGLVAPADRQVPSASQEASNNESSLTLPGPAMGAVSSASDGLMWHALGWVIGFGLAVVVVLMILRAWTARKAKFAQKTNYRL</sequence>
<geneLocation type="plasmid" evidence="3">
    <name>pRp12D01</name>
</geneLocation>
<dbReference type="HOGENOM" id="CLU_1359469_0_0_4"/>
<gene>
    <name evidence="3" type="ordered locus">Rpic12D_4853</name>
</gene>
<feature type="compositionally biased region" description="Polar residues" evidence="1">
    <location>
        <begin position="44"/>
        <end position="54"/>
    </location>
</feature>
<feature type="region of interest" description="Disordered" evidence="1">
    <location>
        <begin position="102"/>
        <end position="148"/>
    </location>
</feature>
<keyword evidence="2" id="KW-1133">Transmembrane helix</keyword>
<protein>
    <recommendedName>
        <fullName evidence="4">Transmembrane protein</fullName>
    </recommendedName>
</protein>
<accession>C6BPG3</accession>
<reference evidence="3" key="1">
    <citation type="submission" date="2009-06" db="EMBL/GenBank/DDBJ databases">
        <title>Complete sequence plasmid 1 of Ralstonia pickettii 12D.</title>
        <authorList>
            <consortium name="US DOE Joint Genome Institute"/>
            <person name="Lucas S."/>
            <person name="Copeland A."/>
            <person name="Lapidus A."/>
            <person name="Glavina del Rio T."/>
            <person name="Dalin E."/>
            <person name="Tice H."/>
            <person name="Bruce D."/>
            <person name="Goodwin L."/>
            <person name="Pitluck S."/>
            <person name="Sims D."/>
            <person name="Meincke L."/>
            <person name="Brettin T."/>
            <person name="Detter J.C."/>
            <person name="Han C."/>
            <person name="Larimer F."/>
            <person name="Land M."/>
            <person name="Hauser L."/>
            <person name="Kyrpides N."/>
            <person name="Ovchinnikova G."/>
            <person name="Marsh T."/>
            <person name="Richardson P."/>
        </authorList>
    </citation>
    <scope>NUCLEOTIDE SEQUENCE [LARGE SCALE GENOMIC DNA]</scope>
    <source>
        <strain evidence="3">12D</strain>
        <plasmid>12D</plasmid>
        <plasmid evidence="3">pRp12D01</plasmid>
    </source>
</reference>
<feature type="compositionally biased region" description="Low complexity" evidence="1">
    <location>
        <begin position="31"/>
        <end position="43"/>
    </location>
</feature>
<feature type="compositionally biased region" description="Low complexity" evidence="1">
    <location>
        <begin position="102"/>
        <end position="118"/>
    </location>
</feature>
<feature type="compositionally biased region" description="Low complexity" evidence="1">
    <location>
        <begin position="132"/>
        <end position="143"/>
    </location>
</feature>
<dbReference type="KEGG" id="rpf:Rpic12D_4853"/>
<dbReference type="EMBL" id="CP001646">
    <property type="protein sequence ID" value="ACS66087.1"/>
    <property type="molecule type" value="Genomic_DNA"/>
</dbReference>
<proteinExistence type="predicted"/>
<feature type="compositionally biased region" description="Basic and acidic residues" evidence="1">
    <location>
        <begin position="1"/>
        <end position="11"/>
    </location>
</feature>
<keyword evidence="3" id="KW-0614">Plasmid</keyword>
<feature type="transmembrane region" description="Helical" evidence="2">
    <location>
        <begin position="161"/>
        <end position="183"/>
    </location>
</feature>
<keyword evidence="2" id="KW-0812">Transmembrane</keyword>
<keyword evidence="2" id="KW-0472">Membrane</keyword>
<organism evidence="3">
    <name type="scientific">Ralstonia pickettii (strain 12D)</name>
    <dbReference type="NCBI Taxonomy" id="428406"/>
    <lineage>
        <taxon>Bacteria</taxon>
        <taxon>Pseudomonadati</taxon>
        <taxon>Pseudomonadota</taxon>
        <taxon>Betaproteobacteria</taxon>
        <taxon>Burkholderiales</taxon>
        <taxon>Burkholderiaceae</taxon>
        <taxon>Ralstonia</taxon>
    </lineage>
</organism>
<name>C6BPG3_RALP1</name>
<dbReference type="AlphaFoldDB" id="C6BPG3"/>
<evidence type="ECO:0000256" key="2">
    <source>
        <dbReference type="SAM" id="Phobius"/>
    </source>
</evidence>
<evidence type="ECO:0008006" key="4">
    <source>
        <dbReference type="Google" id="ProtNLM"/>
    </source>
</evidence>
<evidence type="ECO:0000256" key="1">
    <source>
        <dbReference type="SAM" id="MobiDB-lite"/>
    </source>
</evidence>